<evidence type="ECO:0000313" key="2">
    <source>
        <dbReference type="Proteomes" id="UP000605970"/>
    </source>
</evidence>
<accession>A0A8S9ZGQ9</accession>
<reference evidence="1" key="1">
    <citation type="journal article" date="2020" name="Ecol. Evol.">
        <title>Genome structure and content of the rice root-knot nematode (Meloidogyne graminicola).</title>
        <authorList>
            <person name="Phan N.T."/>
            <person name="Danchin E.G.J."/>
            <person name="Klopp C."/>
            <person name="Perfus-Barbeoch L."/>
            <person name="Kozlowski D.K."/>
            <person name="Koutsovoulos G.D."/>
            <person name="Lopez-Roques C."/>
            <person name="Bouchez O."/>
            <person name="Zahm M."/>
            <person name="Besnard G."/>
            <person name="Bellafiore S."/>
        </authorList>
    </citation>
    <scope>NUCLEOTIDE SEQUENCE</scope>
    <source>
        <strain evidence="1">VN-18</strain>
    </source>
</reference>
<protein>
    <submittedName>
        <fullName evidence="1">Uncharacterized protein</fullName>
    </submittedName>
</protein>
<evidence type="ECO:0000313" key="1">
    <source>
        <dbReference type="EMBL" id="KAF7632497.1"/>
    </source>
</evidence>
<dbReference type="Proteomes" id="UP000605970">
    <property type="component" value="Unassembled WGS sequence"/>
</dbReference>
<dbReference type="EMBL" id="JABEBT010000101">
    <property type="protein sequence ID" value="KAF7632497.1"/>
    <property type="molecule type" value="Genomic_DNA"/>
</dbReference>
<comment type="caution">
    <text evidence="1">The sequence shown here is derived from an EMBL/GenBank/DDBJ whole genome shotgun (WGS) entry which is preliminary data.</text>
</comment>
<organism evidence="1 2">
    <name type="scientific">Meloidogyne graminicola</name>
    <dbReference type="NCBI Taxonomy" id="189291"/>
    <lineage>
        <taxon>Eukaryota</taxon>
        <taxon>Metazoa</taxon>
        <taxon>Ecdysozoa</taxon>
        <taxon>Nematoda</taxon>
        <taxon>Chromadorea</taxon>
        <taxon>Rhabditida</taxon>
        <taxon>Tylenchina</taxon>
        <taxon>Tylenchomorpha</taxon>
        <taxon>Tylenchoidea</taxon>
        <taxon>Meloidogynidae</taxon>
        <taxon>Meloidogyninae</taxon>
        <taxon>Meloidogyne</taxon>
    </lineage>
</organism>
<keyword evidence="2" id="KW-1185">Reference proteome</keyword>
<gene>
    <name evidence="1" type="ORF">Mgra_00008095</name>
</gene>
<dbReference type="AlphaFoldDB" id="A0A8S9ZGQ9"/>
<name>A0A8S9ZGQ9_9BILA</name>
<dbReference type="OrthoDB" id="5890789at2759"/>
<sequence>MEVQATLGDMIKNIKGNLEICEIQTIENSKEVDKLNFMRAVEEAKNFGKNCSGLAYNVTNCKFTRPENHSDCEFLYQNGAEIGLDEVGAESNFAEVIVTDYKLIADGAEELRRQLVDMSFNGGAIRSLLVVGMSAKYFKKTGGFILSNIRYLRAFYCVQKLAVLIQRKYREQFSDTGATVNYTITGVWIGNKKIVEAMKNVVGLTTEIRNNVNYGFNISTPREDIREGIETVAEEEDKVNSGKGSSMALVGYFSLNKNQFGDTFSKCNRNFAQCISYFHINARNDSKFELDEYNL</sequence>
<proteinExistence type="predicted"/>